<reference evidence="2 3" key="1">
    <citation type="journal article" date="2016" name="Nat. Commun.">
        <title>Extremotolerant tardigrade genome and improved radiotolerance of human cultured cells by tardigrade-unique protein.</title>
        <authorList>
            <person name="Hashimoto T."/>
            <person name="Horikawa D.D."/>
            <person name="Saito Y."/>
            <person name="Kuwahara H."/>
            <person name="Kozuka-Hata H."/>
            <person name="Shin-I T."/>
            <person name="Minakuchi Y."/>
            <person name="Ohishi K."/>
            <person name="Motoyama A."/>
            <person name="Aizu T."/>
            <person name="Enomoto A."/>
            <person name="Kondo K."/>
            <person name="Tanaka S."/>
            <person name="Hara Y."/>
            <person name="Koshikawa S."/>
            <person name="Sagara H."/>
            <person name="Miura T."/>
            <person name="Yokobori S."/>
            <person name="Miyagawa K."/>
            <person name="Suzuki Y."/>
            <person name="Kubo T."/>
            <person name="Oyama M."/>
            <person name="Kohara Y."/>
            <person name="Fujiyama A."/>
            <person name="Arakawa K."/>
            <person name="Katayama T."/>
            <person name="Toyoda A."/>
            <person name="Kunieda T."/>
        </authorList>
    </citation>
    <scope>NUCLEOTIDE SEQUENCE [LARGE SCALE GENOMIC DNA]</scope>
    <source>
        <strain evidence="2 3">YOKOZUNA-1</strain>
    </source>
</reference>
<feature type="compositionally biased region" description="Basic and acidic residues" evidence="1">
    <location>
        <begin position="139"/>
        <end position="150"/>
    </location>
</feature>
<dbReference type="AlphaFoldDB" id="A0A1D1VL37"/>
<accession>A0A1D1VL37</accession>
<comment type="caution">
    <text evidence="2">The sequence shown here is derived from an EMBL/GenBank/DDBJ whole genome shotgun (WGS) entry which is preliminary data.</text>
</comment>
<evidence type="ECO:0000313" key="2">
    <source>
        <dbReference type="EMBL" id="GAV01526.1"/>
    </source>
</evidence>
<proteinExistence type="predicted"/>
<sequence length="271" mass="30641">MLLLEVKAITDSNFTYVIGLSQQFLGGNGISPLHQNYPLIDRLAAKPSDFHAAILQTHSWRKSIKITNQQPTRRRRASVFPHAAKNEAQESVPIANQKVDTSPPAAQQDDSEPATTVQEPQDEDNTDTDDTNIDDEDSKDGVSKSEHEWKVDKKALGEPFQRFHLNELRKYASQKSSFFVDFCQQRGGAVNCPDRRVPTILKKKQLAVTKFGEAGLEGTAARTVIQKVEPLCKHEKRNYRPFNEEPAPKEWEGRTMSHRCSNCINRGNRNM</sequence>
<feature type="region of interest" description="Disordered" evidence="1">
    <location>
        <begin position="65"/>
        <end position="150"/>
    </location>
</feature>
<dbReference type="Proteomes" id="UP000186922">
    <property type="component" value="Unassembled WGS sequence"/>
</dbReference>
<gene>
    <name evidence="2" type="primary">RvY_12225</name>
    <name evidence="2" type="synonym">RvY_12225.2</name>
    <name evidence="2" type="ORF">RvY_12225-2</name>
</gene>
<feature type="compositionally biased region" description="Acidic residues" evidence="1">
    <location>
        <begin position="120"/>
        <end position="138"/>
    </location>
</feature>
<evidence type="ECO:0000256" key="1">
    <source>
        <dbReference type="SAM" id="MobiDB-lite"/>
    </source>
</evidence>
<name>A0A1D1VL37_RAMVA</name>
<organism evidence="2 3">
    <name type="scientific">Ramazzottius varieornatus</name>
    <name type="common">Water bear</name>
    <name type="synonym">Tardigrade</name>
    <dbReference type="NCBI Taxonomy" id="947166"/>
    <lineage>
        <taxon>Eukaryota</taxon>
        <taxon>Metazoa</taxon>
        <taxon>Ecdysozoa</taxon>
        <taxon>Tardigrada</taxon>
        <taxon>Eutardigrada</taxon>
        <taxon>Parachela</taxon>
        <taxon>Hypsibioidea</taxon>
        <taxon>Ramazzottiidae</taxon>
        <taxon>Ramazzottius</taxon>
    </lineage>
</organism>
<dbReference type="EMBL" id="BDGG01000007">
    <property type="protein sequence ID" value="GAV01526.1"/>
    <property type="molecule type" value="Genomic_DNA"/>
</dbReference>
<protein>
    <submittedName>
        <fullName evidence="2">Uncharacterized protein</fullName>
    </submittedName>
</protein>
<evidence type="ECO:0000313" key="3">
    <source>
        <dbReference type="Proteomes" id="UP000186922"/>
    </source>
</evidence>
<keyword evidence="3" id="KW-1185">Reference proteome</keyword>